<evidence type="ECO:0000313" key="6">
    <source>
        <dbReference type="Proteomes" id="UP000191931"/>
    </source>
</evidence>
<dbReference type="Proteomes" id="UP000191931">
    <property type="component" value="Unassembled WGS sequence"/>
</dbReference>
<evidence type="ECO:0000256" key="3">
    <source>
        <dbReference type="PIRSR" id="PIRSR000390-2"/>
    </source>
</evidence>
<dbReference type="Pfam" id="PF01041">
    <property type="entry name" value="DegT_DnrJ_EryC1"/>
    <property type="match status" value="1"/>
</dbReference>
<dbReference type="PIRSF" id="PIRSF000390">
    <property type="entry name" value="PLP_StrS"/>
    <property type="match status" value="1"/>
</dbReference>
<dbReference type="CDD" id="cd00616">
    <property type="entry name" value="AHBA_syn"/>
    <property type="match status" value="1"/>
</dbReference>
<dbReference type="InterPro" id="IPR015421">
    <property type="entry name" value="PyrdxlP-dep_Trfase_major"/>
</dbReference>
<accession>A0A1W1HDB6</accession>
<feature type="active site" description="Proton acceptor" evidence="2">
    <location>
        <position position="182"/>
    </location>
</feature>
<dbReference type="SUPFAM" id="SSF53383">
    <property type="entry name" value="PLP-dependent transferases"/>
    <property type="match status" value="1"/>
</dbReference>
<dbReference type="GO" id="GO:0008483">
    <property type="term" value="F:transaminase activity"/>
    <property type="evidence" value="ECO:0007669"/>
    <property type="project" value="TreeGrafter"/>
</dbReference>
<comment type="similarity">
    <text evidence="1 4">Belongs to the DegT/DnrJ/EryC1 family.</text>
</comment>
<feature type="modified residue" description="N6-(pyridoxal phosphate)lysine" evidence="3">
    <location>
        <position position="182"/>
    </location>
</feature>
<sequence length="367" mass="41191">MKVPFVLFDEMHPFIKEKVFSHFNEIYDSGFFINGRFVRKLESAFADYCGRKYAVACSSGLAALHLATAGMGLRYGHEVICPTNTFAATALAAHYTGASVSFADIDPETLNMDLKSVEERVTSNTKAVMAVHMYGNPVDMGAYEKLGIPVIEDAAHAHGGDLDGRKTGSLGLVSCFSFFQTKNMGGLSDGGMVLTDDAELAEKMRILHDVGQKTKHDHIMMGFNYRMSEFNAAFLLEKLKMLDQWNDMRIKNASMYNNAFEEHPKIKIQKVISGGKHVYHLYVIRVKNRDILKDKLAEDGIVTEVQYPVPIHRQKPWIEKKPPNTYCELPEAEDAAREILSLPVFSGISEEKINYVISRVLTHVEQQ</sequence>
<dbReference type="Gene3D" id="3.90.1150.10">
    <property type="entry name" value="Aspartate Aminotransferase, domain 1"/>
    <property type="match status" value="1"/>
</dbReference>
<keyword evidence="3 4" id="KW-0663">Pyridoxal phosphate</keyword>
<dbReference type="PANTHER" id="PTHR30244:SF34">
    <property type="entry name" value="DTDP-4-AMINO-4,6-DIDEOXYGALACTOSE TRANSAMINASE"/>
    <property type="match status" value="1"/>
</dbReference>
<evidence type="ECO:0000256" key="2">
    <source>
        <dbReference type="PIRSR" id="PIRSR000390-1"/>
    </source>
</evidence>
<dbReference type="GO" id="GO:0030170">
    <property type="term" value="F:pyridoxal phosphate binding"/>
    <property type="evidence" value="ECO:0007669"/>
    <property type="project" value="TreeGrafter"/>
</dbReference>
<dbReference type="RefSeq" id="WP_186441675.1">
    <property type="nucleotide sequence ID" value="NZ_LT828560.1"/>
</dbReference>
<dbReference type="PANTHER" id="PTHR30244">
    <property type="entry name" value="TRANSAMINASE"/>
    <property type="match status" value="1"/>
</dbReference>
<evidence type="ECO:0000256" key="1">
    <source>
        <dbReference type="ARBA" id="ARBA00037999"/>
    </source>
</evidence>
<dbReference type="EMBL" id="FWEV01000136">
    <property type="protein sequence ID" value="SLM30392.1"/>
    <property type="molecule type" value="Genomic_DNA"/>
</dbReference>
<dbReference type="InterPro" id="IPR015424">
    <property type="entry name" value="PyrdxlP-dep_Trfase"/>
</dbReference>
<dbReference type="InterPro" id="IPR000653">
    <property type="entry name" value="DegT/StrS_aminotransferase"/>
</dbReference>
<proteinExistence type="inferred from homology"/>
<evidence type="ECO:0000256" key="4">
    <source>
        <dbReference type="RuleBase" id="RU004508"/>
    </source>
</evidence>
<dbReference type="STRING" id="1246637.MTBBW1_2200046"/>
<dbReference type="InterPro" id="IPR015422">
    <property type="entry name" value="PyrdxlP-dep_Trfase_small"/>
</dbReference>
<dbReference type="AlphaFoldDB" id="A0A1W1HDB6"/>
<keyword evidence="6" id="KW-1185">Reference proteome</keyword>
<protein>
    <submittedName>
        <fullName evidence="5">Pleiotropic regulatory protein</fullName>
    </submittedName>
</protein>
<gene>
    <name evidence="5" type="primary">degT</name>
    <name evidence="5" type="ORF">MTBBW1_2200046</name>
</gene>
<organism evidence="5 6">
    <name type="scientific">Desulfamplus magnetovallimortis</name>
    <dbReference type="NCBI Taxonomy" id="1246637"/>
    <lineage>
        <taxon>Bacteria</taxon>
        <taxon>Pseudomonadati</taxon>
        <taxon>Thermodesulfobacteriota</taxon>
        <taxon>Desulfobacteria</taxon>
        <taxon>Desulfobacterales</taxon>
        <taxon>Desulfobacteraceae</taxon>
        <taxon>Desulfamplus</taxon>
    </lineage>
</organism>
<reference evidence="5 6" key="1">
    <citation type="submission" date="2017-03" db="EMBL/GenBank/DDBJ databases">
        <authorList>
            <person name="Afonso C.L."/>
            <person name="Miller P.J."/>
            <person name="Scott M.A."/>
            <person name="Spackman E."/>
            <person name="Goraichik I."/>
            <person name="Dimitrov K.M."/>
            <person name="Suarez D.L."/>
            <person name="Swayne D.E."/>
        </authorList>
    </citation>
    <scope>NUCLEOTIDE SEQUENCE [LARGE SCALE GENOMIC DNA]</scope>
    <source>
        <strain evidence="5">PRJEB14757</strain>
    </source>
</reference>
<evidence type="ECO:0000313" key="5">
    <source>
        <dbReference type="EMBL" id="SLM30392.1"/>
    </source>
</evidence>
<name>A0A1W1HDB6_9BACT</name>
<dbReference type="GO" id="GO:0000271">
    <property type="term" value="P:polysaccharide biosynthetic process"/>
    <property type="evidence" value="ECO:0007669"/>
    <property type="project" value="TreeGrafter"/>
</dbReference>
<dbReference type="Gene3D" id="3.40.640.10">
    <property type="entry name" value="Type I PLP-dependent aspartate aminotransferase-like (Major domain)"/>
    <property type="match status" value="1"/>
</dbReference>